<evidence type="ECO:0000256" key="7">
    <source>
        <dbReference type="SAM" id="MobiDB-lite"/>
    </source>
</evidence>
<dbReference type="Proteomes" id="UP000664169">
    <property type="component" value="Unassembled WGS sequence"/>
</dbReference>
<dbReference type="PROSITE" id="PS50102">
    <property type="entry name" value="RRM"/>
    <property type="match status" value="1"/>
</dbReference>
<feature type="region of interest" description="Disordered" evidence="7">
    <location>
        <begin position="1"/>
        <end position="23"/>
    </location>
</feature>
<dbReference type="GO" id="GO:0005686">
    <property type="term" value="C:U2 snRNP"/>
    <property type="evidence" value="ECO:0007669"/>
    <property type="project" value="TreeGrafter"/>
</dbReference>
<accession>A0A8H3FTI7</accession>
<gene>
    <name evidence="9" type="ORF">GOMPHAMPRED_005638</name>
</gene>
<evidence type="ECO:0000256" key="1">
    <source>
        <dbReference type="ARBA" id="ARBA00007747"/>
    </source>
</evidence>
<dbReference type="InterPro" id="IPR035979">
    <property type="entry name" value="RBD_domain_sf"/>
</dbReference>
<feature type="compositionally biased region" description="Basic and acidic residues" evidence="7">
    <location>
        <begin position="363"/>
        <end position="372"/>
    </location>
</feature>
<dbReference type="InterPro" id="IPR034393">
    <property type="entry name" value="TatSF1-like"/>
</dbReference>
<comment type="caution">
    <text evidence="9">The sequence shown here is derived from an EMBL/GenBank/DDBJ whole genome shotgun (WGS) entry which is preliminary data.</text>
</comment>
<evidence type="ECO:0000256" key="4">
    <source>
        <dbReference type="ARBA" id="ARBA00022884"/>
    </source>
</evidence>
<dbReference type="InterPro" id="IPR034392">
    <property type="entry name" value="TatSF1-like_RRM1"/>
</dbReference>
<dbReference type="PANTHER" id="PTHR15608:SF0">
    <property type="entry name" value="HIV TAT-SPECIFIC FACTOR 1"/>
    <property type="match status" value="1"/>
</dbReference>
<dbReference type="SUPFAM" id="SSF54928">
    <property type="entry name" value="RNA-binding domain, RBD"/>
    <property type="match status" value="2"/>
</dbReference>
<feature type="domain" description="RRM" evidence="8">
    <location>
        <begin position="115"/>
        <end position="206"/>
    </location>
</feature>
<organism evidence="9 10">
    <name type="scientific">Gomphillus americanus</name>
    <dbReference type="NCBI Taxonomy" id="1940652"/>
    <lineage>
        <taxon>Eukaryota</taxon>
        <taxon>Fungi</taxon>
        <taxon>Dikarya</taxon>
        <taxon>Ascomycota</taxon>
        <taxon>Pezizomycotina</taxon>
        <taxon>Lecanoromycetes</taxon>
        <taxon>OSLEUM clade</taxon>
        <taxon>Ostropomycetidae</taxon>
        <taxon>Ostropales</taxon>
        <taxon>Graphidaceae</taxon>
        <taxon>Gomphilloideae</taxon>
        <taxon>Gomphillus</taxon>
    </lineage>
</organism>
<evidence type="ECO:0000256" key="5">
    <source>
        <dbReference type="ARBA" id="ARBA00023187"/>
    </source>
</evidence>
<evidence type="ECO:0000313" key="9">
    <source>
        <dbReference type="EMBL" id="CAF9930379.1"/>
    </source>
</evidence>
<dbReference type="FunFam" id="3.30.70.330:FF:000105">
    <property type="entry name" value="HIV Tat-specific factor 1 homolog"/>
    <property type="match status" value="1"/>
</dbReference>
<keyword evidence="4 6" id="KW-0694">RNA-binding</keyword>
<evidence type="ECO:0000256" key="3">
    <source>
        <dbReference type="ARBA" id="ARBA00022737"/>
    </source>
</evidence>
<dbReference type="Gene3D" id="3.30.70.330">
    <property type="match status" value="2"/>
</dbReference>
<dbReference type="Pfam" id="PF00076">
    <property type="entry name" value="RRM_1"/>
    <property type="match status" value="2"/>
</dbReference>
<dbReference type="AlphaFoldDB" id="A0A8H3FTI7"/>
<dbReference type="EMBL" id="CAJPDQ010000035">
    <property type="protein sequence ID" value="CAF9930379.1"/>
    <property type="molecule type" value="Genomic_DNA"/>
</dbReference>
<feature type="compositionally biased region" description="Basic and acidic residues" evidence="7">
    <location>
        <begin position="14"/>
        <end position="23"/>
    </location>
</feature>
<keyword evidence="5" id="KW-0508">mRNA splicing</keyword>
<feature type="compositionally biased region" description="Basic and acidic residues" evidence="7">
    <location>
        <begin position="346"/>
        <end position="355"/>
    </location>
</feature>
<feature type="compositionally biased region" description="Basic and acidic residues" evidence="7">
    <location>
        <begin position="104"/>
        <end position="114"/>
    </location>
</feature>
<evidence type="ECO:0000313" key="10">
    <source>
        <dbReference type="Proteomes" id="UP000664169"/>
    </source>
</evidence>
<name>A0A8H3FTI7_9LECA</name>
<dbReference type="InterPro" id="IPR000504">
    <property type="entry name" value="RRM_dom"/>
</dbReference>
<sequence length="394" mass="45068">MAFSQLHRAPFPQHPEEFDGDERVSFSKVSNRFVLETEDRAEYEYDSELKRWVEVLDDELVEQQRKAYAVQGVDENEPAMKSKKKRKTDGANDNDVDGHKKKQRPDTEGRERKNTAVYITNLPLDADEEEVRHVFSKCGVIAEEIDSGKPRIKLYEDENGKFKGDALIVYFRGESVDLAIQMLDDTDFRLGQGMPAGRMKVAVADFSYKKQTEAPTKSNTRDKQKIIKRTQKLNSKLADWDDDDPSAMQEVDSRRDKVVILKHMFTLDELAEDPAAMLDIKEDIREECSKLGEVTNVVLYDKEKDGVVSVRFSTPQAARACIRMMNGRFFSGTQVEAYTANGKERFAKSNSKKLDADEDETEGGDKDTEEAKRIDKFDKWLKEGEEESKVDDEA</sequence>
<dbReference type="CDD" id="cd12285">
    <property type="entry name" value="RRM3_RBM39_like"/>
    <property type="match status" value="1"/>
</dbReference>
<dbReference type="OrthoDB" id="10258585at2759"/>
<keyword evidence="10" id="KW-1185">Reference proteome</keyword>
<feature type="region of interest" description="Disordered" evidence="7">
    <location>
        <begin position="346"/>
        <end position="372"/>
    </location>
</feature>
<dbReference type="GO" id="GO:0003723">
    <property type="term" value="F:RNA binding"/>
    <property type="evidence" value="ECO:0007669"/>
    <property type="project" value="UniProtKB-UniRule"/>
</dbReference>
<evidence type="ECO:0000259" key="8">
    <source>
        <dbReference type="PROSITE" id="PS50102"/>
    </source>
</evidence>
<dbReference type="GO" id="GO:0005684">
    <property type="term" value="C:U2-type spliceosomal complex"/>
    <property type="evidence" value="ECO:0007669"/>
    <property type="project" value="TreeGrafter"/>
</dbReference>
<evidence type="ECO:0000256" key="2">
    <source>
        <dbReference type="ARBA" id="ARBA00022664"/>
    </source>
</evidence>
<comment type="similarity">
    <text evidence="1">Belongs to the HTATSF1 family.</text>
</comment>
<proteinExistence type="inferred from homology"/>
<dbReference type="SMART" id="SM00360">
    <property type="entry name" value="RRM"/>
    <property type="match status" value="2"/>
</dbReference>
<evidence type="ECO:0000256" key="6">
    <source>
        <dbReference type="PROSITE-ProRule" id="PRU00176"/>
    </source>
</evidence>
<dbReference type="InterPro" id="IPR012677">
    <property type="entry name" value="Nucleotide-bd_a/b_plait_sf"/>
</dbReference>
<keyword evidence="3" id="KW-0677">Repeat</keyword>
<dbReference type="CDD" id="cd12281">
    <property type="entry name" value="RRM1_TatSF1_like"/>
    <property type="match status" value="1"/>
</dbReference>
<dbReference type="GO" id="GO:0000398">
    <property type="term" value="P:mRNA splicing, via spliceosome"/>
    <property type="evidence" value="ECO:0007669"/>
    <property type="project" value="InterPro"/>
</dbReference>
<keyword evidence="2" id="KW-0507">mRNA processing</keyword>
<feature type="region of interest" description="Disordered" evidence="7">
    <location>
        <begin position="67"/>
        <end position="114"/>
    </location>
</feature>
<protein>
    <recommendedName>
        <fullName evidence="8">RRM domain-containing protein</fullName>
    </recommendedName>
</protein>
<dbReference type="FunFam" id="3.30.70.330:FF:000329">
    <property type="entry name" value="splicing factor U2AF-associated protein 2"/>
    <property type="match status" value="1"/>
</dbReference>
<dbReference type="PANTHER" id="PTHR15608">
    <property type="entry name" value="SPLICING FACTOR U2AF-ASSOCIATED PROTEIN 2"/>
    <property type="match status" value="1"/>
</dbReference>
<reference evidence="9" key="1">
    <citation type="submission" date="2021-03" db="EMBL/GenBank/DDBJ databases">
        <authorList>
            <person name="Tagirdzhanova G."/>
        </authorList>
    </citation>
    <scope>NUCLEOTIDE SEQUENCE</scope>
</reference>